<feature type="transmembrane region" description="Helical" evidence="2">
    <location>
        <begin position="250"/>
        <end position="271"/>
    </location>
</feature>
<feature type="transmembrane region" description="Helical" evidence="2">
    <location>
        <begin position="210"/>
        <end position="230"/>
    </location>
</feature>
<evidence type="ECO:0000256" key="2">
    <source>
        <dbReference type="SAM" id="Phobius"/>
    </source>
</evidence>
<dbReference type="EMBL" id="KI925458">
    <property type="protein sequence ID" value="ETW81600.1"/>
    <property type="molecule type" value="Genomic_DNA"/>
</dbReference>
<dbReference type="PANTHER" id="PTHR39466">
    <property type="entry name" value="RGS DOMAIN-CONTAINING PROTEIN"/>
    <property type="match status" value="1"/>
</dbReference>
<keyword evidence="2" id="KW-0472">Membrane</keyword>
<evidence type="ECO:0000313" key="3">
    <source>
        <dbReference type="EMBL" id="ETW81600.1"/>
    </source>
</evidence>
<dbReference type="InterPro" id="IPR036305">
    <property type="entry name" value="RGS_sf"/>
</dbReference>
<dbReference type="STRING" id="747525.W4K8C3"/>
<organism evidence="3 4">
    <name type="scientific">Heterobasidion irregulare (strain TC 32-1)</name>
    <dbReference type="NCBI Taxonomy" id="747525"/>
    <lineage>
        <taxon>Eukaryota</taxon>
        <taxon>Fungi</taxon>
        <taxon>Dikarya</taxon>
        <taxon>Basidiomycota</taxon>
        <taxon>Agaricomycotina</taxon>
        <taxon>Agaricomycetes</taxon>
        <taxon>Russulales</taxon>
        <taxon>Bondarzewiaceae</taxon>
        <taxon>Heterobasidion</taxon>
        <taxon>Heterobasidion annosum species complex</taxon>
    </lineage>
</organism>
<dbReference type="SUPFAM" id="SSF48097">
    <property type="entry name" value="Regulator of G-protein signaling, RGS"/>
    <property type="match status" value="1"/>
</dbReference>
<dbReference type="HOGENOM" id="CLU_008678_0_0_1"/>
<name>W4K8C3_HETIT</name>
<gene>
    <name evidence="3" type="ORF">HETIRDRAFT_417699</name>
</gene>
<dbReference type="PANTHER" id="PTHR39466:SF1">
    <property type="entry name" value="RGS DOMAIN-CONTAINING PROTEIN"/>
    <property type="match status" value="1"/>
</dbReference>
<dbReference type="GeneID" id="20673419"/>
<reference evidence="3 4" key="1">
    <citation type="journal article" date="2012" name="New Phytol.">
        <title>Insight into trade-off between wood decay and parasitism from the genome of a fungal forest pathogen.</title>
        <authorList>
            <person name="Olson A."/>
            <person name="Aerts A."/>
            <person name="Asiegbu F."/>
            <person name="Belbahri L."/>
            <person name="Bouzid O."/>
            <person name="Broberg A."/>
            <person name="Canback B."/>
            <person name="Coutinho P.M."/>
            <person name="Cullen D."/>
            <person name="Dalman K."/>
            <person name="Deflorio G."/>
            <person name="van Diepen L.T."/>
            <person name="Dunand C."/>
            <person name="Duplessis S."/>
            <person name="Durling M."/>
            <person name="Gonthier P."/>
            <person name="Grimwood J."/>
            <person name="Fossdal C.G."/>
            <person name="Hansson D."/>
            <person name="Henrissat B."/>
            <person name="Hietala A."/>
            <person name="Himmelstrand K."/>
            <person name="Hoffmeister D."/>
            <person name="Hogberg N."/>
            <person name="James T.Y."/>
            <person name="Karlsson M."/>
            <person name="Kohler A."/>
            <person name="Kues U."/>
            <person name="Lee Y.H."/>
            <person name="Lin Y.C."/>
            <person name="Lind M."/>
            <person name="Lindquist E."/>
            <person name="Lombard V."/>
            <person name="Lucas S."/>
            <person name="Lunden K."/>
            <person name="Morin E."/>
            <person name="Murat C."/>
            <person name="Park J."/>
            <person name="Raffaello T."/>
            <person name="Rouze P."/>
            <person name="Salamov A."/>
            <person name="Schmutz J."/>
            <person name="Solheim H."/>
            <person name="Stahlberg J."/>
            <person name="Velez H."/>
            <person name="de Vries R.P."/>
            <person name="Wiebenga A."/>
            <person name="Woodward S."/>
            <person name="Yakovlev I."/>
            <person name="Garbelotto M."/>
            <person name="Martin F."/>
            <person name="Grigoriev I.V."/>
            <person name="Stenlid J."/>
        </authorList>
    </citation>
    <scope>NUCLEOTIDE SEQUENCE [LARGE SCALE GENOMIC DNA]</scope>
    <source>
        <strain evidence="3 4">TC 32-1</strain>
    </source>
</reference>
<dbReference type="Gene3D" id="1.10.167.10">
    <property type="entry name" value="Regulator of G-protein Signalling 4, domain 2"/>
    <property type="match status" value="1"/>
</dbReference>
<feature type="compositionally biased region" description="Low complexity" evidence="1">
    <location>
        <begin position="366"/>
        <end position="380"/>
    </location>
</feature>
<evidence type="ECO:0000256" key="1">
    <source>
        <dbReference type="SAM" id="MobiDB-lite"/>
    </source>
</evidence>
<dbReference type="OrthoDB" id="3232309at2759"/>
<evidence type="ECO:0008006" key="5">
    <source>
        <dbReference type="Google" id="ProtNLM"/>
    </source>
</evidence>
<keyword evidence="2" id="KW-0812">Transmembrane</keyword>
<dbReference type="InterPro" id="IPR044926">
    <property type="entry name" value="RGS_subdomain_2"/>
</dbReference>
<dbReference type="InParanoid" id="W4K8C3"/>
<keyword evidence="4" id="KW-1185">Reference proteome</keyword>
<protein>
    <recommendedName>
        <fullName evidence="5">RGS domain-containing protein</fullName>
    </recommendedName>
</protein>
<keyword evidence="2" id="KW-1133">Transmembrane helix</keyword>
<accession>W4K8C3</accession>
<dbReference type="RefSeq" id="XP_009546231.1">
    <property type="nucleotide sequence ID" value="XM_009547936.1"/>
</dbReference>
<proteinExistence type="predicted"/>
<dbReference type="KEGG" id="hir:HETIRDRAFT_417699"/>
<feature type="transmembrane region" description="Helical" evidence="2">
    <location>
        <begin position="632"/>
        <end position="649"/>
    </location>
</feature>
<evidence type="ECO:0000313" key="4">
    <source>
        <dbReference type="Proteomes" id="UP000030671"/>
    </source>
</evidence>
<feature type="region of interest" description="Disordered" evidence="1">
    <location>
        <begin position="352"/>
        <end position="380"/>
    </location>
</feature>
<dbReference type="eggNOG" id="ENOG502S60R">
    <property type="taxonomic scope" value="Eukaryota"/>
</dbReference>
<dbReference type="AlphaFoldDB" id="W4K8C3"/>
<dbReference type="Proteomes" id="UP000030671">
    <property type="component" value="Unassembled WGS sequence"/>
</dbReference>
<sequence>MAARRPSSVRTAPREKQPRTFTLTLKALLSLPHRLCNPPPAVGKVRSCQVTPIFKVQLEDVLNRKHLPPLGLKDFEEWLLFVEGCPENLYFMLWLKDYTARYDQWAAQNKPPKPILVGKEQYRFSTPPQPSSNLTLLYLRAKQTFFTPNADYELNIPSDILTPFHTGQFASPIPEPILFAQVAAEVHKMLKDSLDRFVLAAYNNVGTNRAYCGMVGGIVIMLLGSVAPLAVNFANGRARWLRLLALPGMWLGLTILLASLHGVCMMVYIFGDLRQLRKFELARPRISAPRPLGANDAHTRPMMSISAPISSKFAPATILPYAYPGPPPASSLPGVPFPLSQPRRPTITIPARPPPAVTAPHHARRATSSSPTTSLSTPYDNASDYSASTASLSTSSDDAAHRIVISPAYYDEDPAPEGPATHTGPFPPFLLKNATSEPFGGAYRFGTADRDVHTAECRSARACGIAATAGFIRPFDDDASSLASRAEIGSLDSFDFDALPPREDARAPCICGSSAVPSSAALPHAARAYEKDEKEMMSPRALEEGHPPRCAELSPTTMLERAQYKCKRVPPPLVSPDEPDEPRCKAAYVRPEPEVVLAQERRTRAVPAFGPLTKVLSPVVTRAQWEIVTRSMALAALASLVFVGSLLAVPPRLR</sequence>